<dbReference type="PRINTS" id="PR00625">
    <property type="entry name" value="JDOMAIN"/>
</dbReference>
<name>A0A7S4S142_9DINO</name>
<organism evidence="3">
    <name type="scientific">Alexandrium monilatum</name>
    <dbReference type="NCBI Taxonomy" id="311494"/>
    <lineage>
        <taxon>Eukaryota</taxon>
        <taxon>Sar</taxon>
        <taxon>Alveolata</taxon>
        <taxon>Dinophyceae</taxon>
        <taxon>Gonyaulacales</taxon>
        <taxon>Pyrocystaceae</taxon>
        <taxon>Alexandrium</taxon>
    </lineage>
</organism>
<feature type="region of interest" description="Disordered" evidence="1">
    <location>
        <begin position="174"/>
        <end position="224"/>
    </location>
</feature>
<dbReference type="InterPro" id="IPR018253">
    <property type="entry name" value="DnaJ_domain_CS"/>
</dbReference>
<dbReference type="PANTHER" id="PTHR44094:SF8">
    <property type="entry name" value="DNAJ HEAT SHOCK N-TERMINAL DOMAIN-CONTAINING PROTEIN-RELATED"/>
    <property type="match status" value="1"/>
</dbReference>
<dbReference type="InterPro" id="IPR052423">
    <property type="entry name" value="EMIR"/>
</dbReference>
<dbReference type="Pfam" id="PF14308">
    <property type="entry name" value="DnaJ-X"/>
    <property type="match status" value="1"/>
</dbReference>
<gene>
    <name evidence="3" type="ORF">AMON00008_LOCUS43413</name>
</gene>
<dbReference type="InterPro" id="IPR026894">
    <property type="entry name" value="DnaJ_X"/>
</dbReference>
<feature type="region of interest" description="Disordered" evidence="1">
    <location>
        <begin position="621"/>
        <end position="679"/>
    </location>
</feature>
<dbReference type="CDD" id="cd06257">
    <property type="entry name" value="DnaJ"/>
    <property type="match status" value="1"/>
</dbReference>
<dbReference type="Gene3D" id="1.10.287.110">
    <property type="entry name" value="DnaJ domain"/>
    <property type="match status" value="1"/>
</dbReference>
<feature type="compositionally biased region" description="Low complexity" evidence="1">
    <location>
        <begin position="185"/>
        <end position="206"/>
    </location>
</feature>
<evidence type="ECO:0000256" key="1">
    <source>
        <dbReference type="SAM" id="MobiDB-lite"/>
    </source>
</evidence>
<dbReference type="InterPro" id="IPR036869">
    <property type="entry name" value="J_dom_sf"/>
</dbReference>
<evidence type="ECO:0000259" key="2">
    <source>
        <dbReference type="PROSITE" id="PS50076"/>
    </source>
</evidence>
<accession>A0A7S4S142</accession>
<dbReference type="SUPFAM" id="SSF46565">
    <property type="entry name" value="Chaperone J-domain"/>
    <property type="match status" value="1"/>
</dbReference>
<dbReference type="InterPro" id="IPR001623">
    <property type="entry name" value="DnaJ_domain"/>
</dbReference>
<dbReference type="PROSITE" id="PS50076">
    <property type="entry name" value="DNAJ_2"/>
    <property type="match status" value="1"/>
</dbReference>
<dbReference type="PROSITE" id="PS00636">
    <property type="entry name" value="DNAJ_1"/>
    <property type="match status" value="1"/>
</dbReference>
<dbReference type="Pfam" id="PF00226">
    <property type="entry name" value="DnaJ"/>
    <property type="match status" value="1"/>
</dbReference>
<dbReference type="AlphaFoldDB" id="A0A7S4S142"/>
<evidence type="ECO:0000313" key="3">
    <source>
        <dbReference type="EMBL" id="CAE4631114.1"/>
    </source>
</evidence>
<feature type="region of interest" description="Disordered" evidence="1">
    <location>
        <begin position="345"/>
        <end position="365"/>
    </location>
</feature>
<sequence>MAGSQLMENRILIEVTNDSDFEFVLDGEWLRSGEWKSDRNQHIQPKALTVLELHSMQAKGAAGIAWWVSSAPEHDVYLSMAFANPRLQTGSFVCFAGQPPQDLKAELDLAPKLTKDEQVVPEGVGCGWVAPVVGNLTVIKLTIFPDLAHYAPATAAQLAARAAAAAAAAEAEPQVEGAKAPGQVAAPQQPDSSQAPSPSSSSTCPSNCTALATTSGGGEESMDEAAMKESLGKLMAQTRPKDALDGLGRGLRTAGTSVFAGVGSLVASTVTGYQQGGLGVIKGLGTGFVQGAAIAIGGTACGIAQIGRGLINTPEAMRGRREQRVWDQELGQWVDIDLCALEQQVEAEGSDDESPGPGEAGGDGSRTVADSEYYDLLKVNPSASASDIKKAYYREARQCHPDKNPDDQEAKAKFQKLADAYQVLSNPQLREKYDREGKEGIQEGNVKMDASVFFSLLFGSERFERWIGELHLAMQIDQFTKTWEKGGDELSPEDTIQEGEVAARALKRRQLRREVQCACHLREKLDRLVSGRDPEGFEEQMRLEAVGLASGQFGPELLSTLGEMYQLRAEIYLTDELVGRFSFTKRVVSWRHSSLTMRHRMHLYQNAAGSLLRVKRVHDAAKSVASSASQQPVQPPPQPQQQPQQPQPQESREEQPGEDQPGSSPGAEAGTVQEDDEAQRKAVEEALDAALPVFLQTAWAAVVTDIDGSIKEVGRKLLKDKSVPWQIRIRRAQALQRLGQIFSQEGAKAVAVQGDTSARVMTSEAARATLQEALLGSCREKR</sequence>
<protein>
    <recommendedName>
        <fullName evidence="2">J domain-containing protein</fullName>
    </recommendedName>
</protein>
<reference evidence="3" key="1">
    <citation type="submission" date="2021-01" db="EMBL/GenBank/DDBJ databases">
        <authorList>
            <person name="Corre E."/>
            <person name="Pelletier E."/>
            <person name="Niang G."/>
            <person name="Scheremetjew M."/>
            <person name="Finn R."/>
            <person name="Kale V."/>
            <person name="Holt S."/>
            <person name="Cochrane G."/>
            <person name="Meng A."/>
            <person name="Brown T."/>
            <person name="Cohen L."/>
        </authorList>
    </citation>
    <scope>NUCLEOTIDE SEQUENCE</scope>
    <source>
        <strain evidence="3">CCMP3105</strain>
    </source>
</reference>
<feature type="domain" description="J" evidence="2">
    <location>
        <begin position="372"/>
        <end position="437"/>
    </location>
</feature>
<dbReference type="SMART" id="SM00271">
    <property type="entry name" value="DnaJ"/>
    <property type="match status" value="1"/>
</dbReference>
<dbReference type="PANTHER" id="PTHR44094">
    <property type="entry name" value="DNAJ HEAT SHOCK N-TERMINAL DOMAIN-CONTAINING PROTEIN"/>
    <property type="match status" value="1"/>
</dbReference>
<dbReference type="EMBL" id="HBNR01061630">
    <property type="protein sequence ID" value="CAE4631114.1"/>
    <property type="molecule type" value="Transcribed_RNA"/>
</dbReference>
<proteinExistence type="predicted"/>